<dbReference type="AlphaFoldDB" id="A0A495Q9W4"/>
<gene>
    <name evidence="1" type="ORF">BZB76_6560</name>
</gene>
<dbReference type="EMBL" id="RBWU01000008">
    <property type="protein sequence ID" value="RKS68298.1"/>
    <property type="molecule type" value="Genomic_DNA"/>
</dbReference>
<keyword evidence="2" id="KW-1185">Reference proteome</keyword>
<evidence type="ECO:0000313" key="1">
    <source>
        <dbReference type="EMBL" id="RKS68298.1"/>
    </source>
</evidence>
<accession>A0A495Q9W4</accession>
<comment type="caution">
    <text evidence="1">The sequence shown here is derived from an EMBL/GenBank/DDBJ whole genome shotgun (WGS) entry which is preliminary data.</text>
</comment>
<evidence type="ECO:0000313" key="2">
    <source>
        <dbReference type="Proteomes" id="UP000274601"/>
    </source>
</evidence>
<organism evidence="1 2">
    <name type="scientific">Actinomadura pelletieri DSM 43383</name>
    <dbReference type="NCBI Taxonomy" id="1120940"/>
    <lineage>
        <taxon>Bacteria</taxon>
        <taxon>Bacillati</taxon>
        <taxon>Actinomycetota</taxon>
        <taxon>Actinomycetes</taxon>
        <taxon>Streptosporangiales</taxon>
        <taxon>Thermomonosporaceae</taxon>
        <taxon>Actinomadura</taxon>
    </lineage>
</organism>
<name>A0A495Q9W4_9ACTN</name>
<sequence length="133" mass="15080">MGQTRPLSVRVERRVLRLRTHLGRSTAVQYLDLLSTALKPLGYRAIRLYRPEEFPVPVALPALWEPFLWVYVPGQHKHVGTIVSARAVSGGMWAYHEAQRGRFGYLSPCGDVKAAADQTDKLLKHRMFPGNAW</sequence>
<reference evidence="1 2" key="1">
    <citation type="submission" date="2018-10" db="EMBL/GenBank/DDBJ databases">
        <title>Genomic Encyclopedia of Archaeal and Bacterial Type Strains, Phase II (KMG-II): from individual species to whole genera.</title>
        <authorList>
            <person name="Goeker M."/>
        </authorList>
    </citation>
    <scope>NUCLEOTIDE SEQUENCE [LARGE SCALE GENOMIC DNA]</scope>
    <source>
        <strain evidence="1 2">DSM 43383</strain>
    </source>
</reference>
<dbReference type="Proteomes" id="UP000274601">
    <property type="component" value="Unassembled WGS sequence"/>
</dbReference>
<proteinExistence type="predicted"/>
<protein>
    <submittedName>
        <fullName evidence="1">Uncharacterized protein</fullName>
    </submittedName>
</protein>